<sequence length="424" mass="50534">MNVMATRKRPVQKIIKIDNRFNDDPIFEPIDSLPEINSNIFWLIAAQVKDQGGNRITLSPDQIKREVGYNSHISNKQIAKNVDDTFSRLLTIQLSKEEKDQKTGHINKIRENIFKRSVVDTDTLETSVEVSDSFLYLFNHLEHWTRFSITQYVRLHSNYSRKLFRLLKQWRTVGRKEYKIDDFRKRLQIPKSYRPTDIDRRVLSLCMEELCANFQNFKITKNYRKGVRGRKLDSYIFTWVPEKNNQQDVYYDSSIEDTNSVYYIKSNPYMTEEEKFRALDRFYGFTLGTSAEEYKEGHLHSYFLPNKLHKRTRRTVFHRSDLKSLTQYKHAQFAQLLAVYREVNKKGFLTPEDQEDMQLLQMGYEKSAMDRERDQISEKERLKNLENRALDLQKRREDEQFSLDFTNAGKDLNDSLSLFDVDNL</sequence>
<dbReference type="SUPFAM" id="SSF46785">
    <property type="entry name" value="Winged helix' DNA-binding domain"/>
    <property type="match status" value="1"/>
</dbReference>
<gene>
    <name evidence="4" type="ORF">FC38_GL001752</name>
</gene>
<evidence type="ECO:0000259" key="3">
    <source>
        <dbReference type="Pfam" id="PF01051"/>
    </source>
</evidence>
<name>A0ABR5PVV5_9LACO</name>
<dbReference type="Proteomes" id="UP000051521">
    <property type="component" value="Unassembled WGS sequence"/>
</dbReference>
<reference evidence="4 5" key="1">
    <citation type="journal article" date="2015" name="Genome Announc.">
        <title>Expanding the biotechnology potential of lactobacilli through comparative genomics of 213 strains and associated genera.</title>
        <authorList>
            <person name="Sun Z."/>
            <person name="Harris H.M."/>
            <person name="McCann A."/>
            <person name="Guo C."/>
            <person name="Argimon S."/>
            <person name="Zhang W."/>
            <person name="Yang X."/>
            <person name="Jeffery I.B."/>
            <person name="Cooney J.C."/>
            <person name="Kagawa T.F."/>
            <person name="Liu W."/>
            <person name="Song Y."/>
            <person name="Salvetti E."/>
            <person name="Wrobel A."/>
            <person name="Rasinkangas P."/>
            <person name="Parkhill J."/>
            <person name="Rea M.C."/>
            <person name="O'Sullivan O."/>
            <person name="Ritari J."/>
            <person name="Douillard F.P."/>
            <person name="Paul Ross R."/>
            <person name="Yang R."/>
            <person name="Briner A.E."/>
            <person name="Felis G.E."/>
            <person name="de Vos W.M."/>
            <person name="Barrangou R."/>
            <person name="Klaenhammer T.R."/>
            <person name="Caufield P.W."/>
            <person name="Cui Y."/>
            <person name="Zhang H."/>
            <person name="O'Toole P.W."/>
        </authorList>
    </citation>
    <scope>NUCLEOTIDE SEQUENCE [LARGE SCALE GENOMIC DNA]</scope>
    <source>
        <strain evidence="4 5">DSM 23908</strain>
    </source>
</reference>
<dbReference type="InterPro" id="IPR036390">
    <property type="entry name" value="WH_DNA-bd_sf"/>
</dbReference>
<dbReference type="InterPro" id="IPR000525">
    <property type="entry name" value="Initiator_Rep_WH1"/>
</dbReference>
<evidence type="ECO:0000256" key="1">
    <source>
        <dbReference type="ARBA" id="ARBA00038283"/>
    </source>
</evidence>
<organism evidence="4 5">
    <name type="scientific">Lactobacillus gigeriorum DSM 23908 = CRBIP 24.85</name>
    <dbReference type="NCBI Taxonomy" id="1423751"/>
    <lineage>
        <taxon>Bacteria</taxon>
        <taxon>Bacillati</taxon>
        <taxon>Bacillota</taxon>
        <taxon>Bacilli</taxon>
        <taxon>Lactobacillales</taxon>
        <taxon>Lactobacillaceae</taxon>
        <taxon>Lactobacillus</taxon>
    </lineage>
</organism>
<feature type="domain" description="Initiator Rep protein WH1" evidence="3">
    <location>
        <begin position="34"/>
        <end position="168"/>
    </location>
</feature>
<dbReference type="EMBL" id="AYZO01000008">
    <property type="protein sequence ID" value="KRN13832.1"/>
    <property type="molecule type" value="Genomic_DNA"/>
</dbReference>
<proteinExistence type="inferred from homology"/>
<evidence type="ECO:0000313" key="5">
    <source>
        <dbReference type="Proteomes" id="UP000051521"/>
    </source>
</evidence>
<comment type="similarity">
    <text evidence="1">Belongs to the initiator RepB protein family.</text>
</comment>
<keyword evidence="5" id="KW-1185">Reference proteome</keyword>
<dbReference type="InterPro" id="IPR036388">
    <property type="entry name" value="WH-like_DNA-bd_sf"/>
</dbReference>
<keyword evidence="2" id="KW-0175">Coiled coil</keyword>
<protein>
    <submittedName>
        <fullName evidence="4">Initiator RepB protein</fullName>
    </submittedName>
</protein>
<evidence type="ECO:0000313" key="4">
    <source>
        <dbReference type="EMBL" id="KRN13832.1"/>
    </source>
</evidence>
<dbReference type="Gene3D" id="1.10.10.10">
    <property type="entry name" value="Winged helix-like DNA-binding domain superfamily/Winged helix DNA-binding domain"/>
    <property type="match status" value="1"/>
</dbReference>
<comment type="caution">
    <text evidence="4">The sequence shown here is derived from an EMBL/GenBank/DDBJ whole genome shotgun (WGS) entry which is preliminary data.</text>
</comment>
<accession>A0ABR5PVV5</accession>
<dbReference type="Pfam" id="PF21205">
    <property type="entry name" value="Rep3_C"/>
    <property type="match status" value="1"/>
</dbReference>
<dbReference type="Pfam" id="PF01051">
    <property type="entry name" value="Rep3_N"/>
    <property type="match status" value="1"/>
</dbReference>
<evidence type="ECO:0000256" key="2">
    <source>
        <dbReference type="SAM" id="Coils"/>
    </source>
</evidence>
<feature type="coiled-coil region" evidence="2">
    <location>
        <begin position="375"/>
        <end position="402"/>
    </location>
</feature>